<dbReference type="Pfam" id="PF19327">
    <property type="entry name" value="Ap4A_phos_N"/>
    <property type="match status" value="1"/>
</dbReference>
<dbReference type="Proteomes" id="UP000290900">
    <property type="component" value="Unassembled WGS sequence"/>
</dbReference>
<dbReference type="STRING" id="13370.A0A448YNR0"/>
<dbReference type="InterPro" id="IPR036265">
    <property type="entry name" value="HIT-like_sf"/>
</dbReference>
<keyword evidence="4" id="KW-1185">Reference proteome</keyword>
<dbReference type="GO" id="GO:0003877">
    <property type="term" value="F:ATP:ADP adenylyltransferase activity"/>
    <property type="evidence" value="ECO:0007669"/>
    <property type="project" value="InterPro"/>
</dbReference>
<name>A0A448YNR0_BRENA</name>
<gene>
    <name evidence="3" type="ORF">BRENAR_LOCUS3234</name>
</gene>
<feature type="domain" description="Ap4A phosphorylase 1/2 N-terminal" evidence="2">
    <location>
        <begin position="50"/>
        <end position="191"/>
    </location>
</feature>
<feature type="domain" description="ATP adenylyltransferase C-terminal" evidence="1">
    <location>
        <begin position="224"/>
        <end position="334"/>
    </location>
</feature>
<dbReference type="PANTHER" id="PTHR38420">
    <property type="entry name" value="AP-4-A PHOSPHORYLASE II"/>
    <property type="match status" value="1"/>
</dbReference>
<reference evidence="3 4" key="1">
    <citation type="submission" date="2018-12" db="EMBL/GenBank/DDBJ databases">
        <authorList>
            <person name="Tiukova I."/>
            <person name="Dainat J."/>
        </authorList>
    </citation>
    <scope>NUCLEOTIDE SEQUENCE [LARGE SCALE GENOMIC DNA]</scope>
</reference>
<dbReference type="PANTHER" id="PTHR38420:SF1">
    <property type="entry name" value="PUTATIVE (AFU_ORTHOLOGUE AFUA_5G14690)-RELATED"/>
    <property type="match status" value="1"/>
</dbReference>
<dbReference type="InterPro" id="IPR045759">
    <property type="entry name" value="Ap4A_phos1/2_N"/>
</dbReference>
<sequence length="349" mass="40784">MDTSISNLKELEDIDLYGKVHGVFEKSFQNHEIVFSPNSKSEIIQDPKSKMTFELKVVDGLGKRPHNRPVQPDATDSAVTKEKIESVKANNPFAKPEPHLVIIGDLLGKYRLIMNKYPNVEDHFLLVTKEFVQQDSLLQPIELQMIHTILKNLNGSKELKEQDTKFFAFFNSGPESGYSQFHKHIQFMKLPPHFPVYQTRLTSNADFFIPNEINVNKHPLVNKSASFKHGILKIKEEFKDEDERETILAVLYMFLIRRILNTFNEKGIDREKVSYNFVMMDDWMMTVPRRHAKYQDVWQNSLGYMGLFSARDEEVRQKMLDLGFSKILEECGFPIEEDEEKITYNEYSY</sequence>
<protein>
    <submittedName>
        <fullName evidence="3">DEKNAAC103631</fullName>
    </submittedName>
</protein>
<dbReference type="EMBL" id="CAACVR010000023">
    <property type="protein sequence ID" value="VEU22503.1"/>
    <property type="molecule type" value="Genomic_DNA"/>
</dbReference>
<dbReference type="InParanoid" id="A0A448YNR0"/>
<organism evidence="3 4">
    <name type="scientific">Brettanomyces naardenensis</name>
    <name type="common">Yeast</name>
    <dbReference type="NCBI Taxonomy" id="13370"/>
    <lineage>
        <taxon>Eukaryota</taxon>
        <taxon>Fungi</taxon>
        <taxon>Dikarya</taxon>
        <taxon>Ascomycota</taxon>
        <taxon>Saccharomycotina</taxon>
        <taxon>Pichiomycetes</taxon>
        <taxon>Pichiales</taxon>
        <taxon>Pichiaceae</taxon>
        <taxon>Brettanomyces</taxon>
    </lineage>
</organism>
<dbReference type="FunCoup" id="A0A448YNR0">
    <property type="interactions" value="227"/>
</dbReference>
<dbReference type="OrthoDB" id="10267950at2759"/>
<dbReference type="InterPro" id="IPR009163">
    <property type="entry name" value="Ap4A_phos1/2"/>
</dbReference>
<dbReference type="SUPFAM" id="SSF54197">
    <property type="entry name" value="HIT-like"/>
    <property type="match status" value="1"/>
</dbReference>
<evidence type="ECO:0000259" key="1">
    <source>
        <dbReference type="Pfam" id="PF09830"/>
    </source>
</evidence>
<evidence type="ECO:0000259" key="2">
    <source>
        <dbReference type="Pfam" id="PF19327"/>
    </source>
</evidence>
<dbReference type="GO" id="GO:0005524">
    <property type="term" value="F:ATP binding"/>
    <property type="evidence" value="ECO:0007669"/>
    <property type="project" value="InterPro"/>
</dbReference>
<evidence type="ECO:0000313" key="4">
    <source>
        <dbReference type="Proteomes" id="UP000290900"/>
    </source>
</evidence>
<accession>A0A448YNR0</accession>
<dbReference type="Pfam" id="PF09830">
    <property type="entry name" value="ATP_transf"/>
    <property type="match status" value="1"/>
</dbReference>
<dbReference type="AlphaFoldDB" id="A0A448YNR0"/>
<proteinExistence type="predicted"/>
<dbReference type="GO" id="GO:0009117">
    <property type="term" value="P:nucleotide metabolic process"/>
    <property type="evidence" value="ECO:0007669"/>
    <property type="project" value="InterPro"/>
</dbReference>
<dbReference type="InterPro" id="IPR043171">
    <property type="entry name" value="Ap4A_phos1/2-like"/>
</dbReference>
<dbReference type="Gene3D" id="3.30.428.70">
    <property type="match status" value="1"/>
</dbReference>
<evidence type="ECO:0000313" key="3">
    <source>
        <dbReference type="EMBL" id="VEU22503.1"/>
    </source>
</evidence>
<dbReference type="InterPro" id="IPR019200">
    <property type="entry name" value="ATP_adenylylTrfase_C"/>
</dbReference>